<evidence type="ECO:0000256" key="1">
    <source>
        <dbReference type="SAM" id="Coils"/>
    </source>
</evidence>
<dbReference type="PANTHER" id="PTHR46345">
    <property type="entry name" value="INVERTED FORMIN-2"/>
    <property type="match status" value="1"/>
</dbReference>
<keyword evidence="4" id="KW-1185">Reference proteome</keyword>
<protein>
    <submittedName>
        <fullName evidence="3">FH2 domain-containing protein 1</fullName>
    </submittedName>
</protein>
<dbReference type="InterPro" id="IPR015425">
    <property type="entry name" value="FH2_Formin"/>
</dbReference>
<dbReference type="PANTHER" id="PTHR46345:SF10">
    <property type="entry name" value="FORMIN-J"/>
    <property type="match status" value="1"/>
</dbReference>
<dbReference type="PROSITE" id="PS51444">
    <property type="entry name" value="FH2"/>
    <property type="match status" value="1"/>
</dbReference>
<dbReference type="Proteomes" id="UP000281406">
    <property type="component" value="Unassembled WGS sequence"/>
</dbReference>
<name>A0A3N0YI34_ANAGA</name>
<feature type="coiled-coil region" evidence="1">
    <location>
        <begin position="129"/>
        <end position="156"/>
    </location>
</feature>
<dbReference type="OrthoDB" id="26518at2759"/>
<reference evidence="3 4" key="1">
    <citation type="submission" date="2018-10" db="EMBL/GenBank/DDBJ databases">
        <title>Genome assembly for a Yunnan-Guizhou Plateau 3E fish, Anabarilius grahami (Regan), and its evolutionary and genetic applications.</title>
        <authorList>
            <person name="Jiang W."/>
        </authorList>
    </citation>
    <scope>NUCLEOTIDE SEQUENCE [LARGE SCALE GENOMIC DNA]</scope>
    <source>
        <strain evidence="3">AG-KIZ</strain>
        <tissue evidence="3">Muscle</tissue>
    </source>
</reference>
<evidence type="ECO:0000259" key="2">
    <source>
        <dbReference type="PROSITE" id="PS51444"/>
    </source>
</evidence>
<dbReference type="SUPFAM" id="SSF101447">
    <property type="entry name" value="Formin homology 2 domain (FH2 domain)"/>
    <property type="match status" value="1"/>
</dbReference>
<organism evidence="3 4">
    <name type="scientific">Anabarilius grahami</name>
    <name type="common">Kanglang fish</name>
    <name type="synonym">Barilius grahami</name>
    <dbReference type="NCBI Taxonomy" id="495550"/>
    <lineage>
        <taxon>Eukaryota</taxon>
        <taxon>Metazoa</taxon>
        <taxon>Chordata</taxon>
        <taxon>Craniata</taxon>
        <taxon>Vertebrata</taxon>
        <taxon>Euteleostomi</taxon>
        <taxon>Actinopterygii</taxon>
        <taxon>Neopterygii</taxon>
        <taxon>Teleostei</taxon>
        <taxon>Ostariophysi</taxon>
        <taxon>Cypriniformes</taxon>
        <taxon>Xenocyprididae</taxon>
        <taxon>Xenocypridinae</taxon>
        <taxon>Xenocypridinae incertae sedis</taxon>
        <taxon>Anabarilius</taxon>
    </lineage>
</organism>
<dbReference type="EMBL" id="RJVU01042563">
    <property type="protein sequence ID" value="ROL45448.1"/>
    <property type="molecule type" value="Genomic_DNA"/>
</dbReference>
<dbReference type="InterPro" id="IPR042201">
    <property type="entry name" value="FH2_Formin_sf"/>
</dbReference>
<sequence length="261" mass="28976">MLMWCLCKAAELPELHYILRLVLKAGNYMNAGGYAGNAAGFRISSLLKLTDTKANKPGVNLLHVVAMEAVKKDKDLLMFPSRLSHVGPASRLSEESVVEDLSRLQSRVSELRVRAQADAEIQLQTRAFLEVAEVRLKEAQDELESLQKSSKALVEFFCEDDKTFKLEEACLIFHGFCHRSREPHRKSRSSLNTKTVSSYNASVALPETSNASHQQGAESISSLTGHYKKDSCLVKTPAERLLVPRGETSKGRTVSCGRFVH</sequence>
<evidence type="ECO:0000313" key="3">
    <source>
        <dbReference type="EMBL" id="ROL45448.1"/>
    </source>
</evidence>
<accession>A0A3N0YI34</accession>
<dbReference type="Pfam" id="PF02181">
    <property type="entry name" value="FH2"/>
    <property type="match status" value="1"/>
</dbReference>
<keyword evidence="1" id="KW-0175">Coiled coil</keyword>
<evidence type="ECO:0000313" key="4">
    <source>
        <dbReference type="Proteomes" id="UP000281406"/>
    </source>
</evidence>
<dbReference type="Gene3D" id="1.20.58.2220">
    <property type="entry name" value="Formin, FH2 domain"/>
    <property type="match status" value="1"/>
</dbReference>
<comment type="caution">
    <text evidence="3">The sequence shown here is derived from an EMBL/GenBank/DDBJ whole genome shotgun (WGS) entry which is preliminary data.</text>
</comment>
<proteinExistence type="predicted"/>
<feature type="domain" description="FH2" evidence="2">
    <location>
        <begin position="1"/>
        <end position="206"/>
    </location>
</feature>
<dbReference type="AlphaFoldDB" id="A0A3N0YI34"/>
<gene>
    <name evidence="3" type="ORF">DPX16_0468</name>
</gene>